<dbReference type="GeneID" id="93877389"/>
<evidence type="ECO:0000313" key="1">
    <source>
        <dbReference type="EMBL" id="PPU80285.1"/>
    </source>
</evidence>
<gene>
    <name evidence="1" type="ORF">XsacCFBP4641_18975</name>
</gene>
<dbReference type="EMBL" id="MDEK01000021">
    <property type="protein sequence ID" value="PPU80285.1"/>
    <property type="molecule type" value="Genomic_DNA"/>
</dbReference>
<evidence type="ECO:0000313" key="2">
    <source>
        <dbReference type="Proteomes" id="UP000247346"/>
    </source>
</evidence>
<evidence type="ECO:0008006" key="3">
    <source>
        <dbReference type="Google" id="ProtNLM"/>
    </source>
</evidence>
<dbReference type="AlphaFoldDB" id="A0A2P5YZG6"/>
<sequence length="308" mass="34592">MPSTDIAEALHRHGYAVVRGFLGDGDIPDGLLRFLEGAEKFHDGVIGNLPAADMQRIQARIAATVPAVAAAMGLAIAADRFGYCAIRIRESHAAPSLRLPFDPHRDPKTAPGGALNWHLDHFSYFLHADHRNYLICYMPVFKPDAGLANVAIVADDVVARLDPHLHQRIQGRGALRFRCVEADTLDWFRLRFPGQAITIGDWYAIEDLHDASPGWKIGFDLEAHKVVPQLAVGDLLIMRADVIHRTHDAGCDRISVRCDALPAQAPRLDTLRGLLGMSLRYPFMSRKRRYNIRLWLRQQWRRRLGRPA</sequence>
<protein>
    <recommendedName>
        <fullName evidence="3">Phytanoyl-CoA dioxygenase</fullName>
    </recommendedName>
</protein>
<dbReference type="STRING" id="56458.SB85_11020"/>
<organism evidence="1 2">
    <name type="scientific">Xanthomonas sacchari</name>
    <dbReference type="NCBI Taxonomy" id="56458"/>
    <lineage>
        <taxon>Bacteria</taxon>
        <taxon>Pseudomonadati</taxon>
        <taxon>Pseudomonadota</taxon>
        <taxon>Gammaproteobacteria</taxon>
        <taxon>Lysobacterales</taxon>
        <taxon>Lysobacteraceae</taxon>
        <taxon>Xanthomonas</taxon>
    </lineage>
</organism>
<accession>A0A2P5YZG6</accession>
<dbReference type="OrthoDB" id="5994821at2"/>
<reference evidence="1 2" key="1">
    <citation type="submission" date="2016-08" db="EMBL/GenBank/DDBJ databases">
        <authorList>
            <person name="Seilhamer J.J."/>
        </authorList>
    </citation>
    <scope>NUCLEOTIDE SEQUENCE [LARGE SCALE GENOMIC DNA]</scope>
    <source>
        <strain evidence="1 2">CFBP4641</strain>
    </source>
</reference>
<dbReference type="Proteomes" id="UP000247346">
    <property type="component" value="Unassembled WGS sequence"/>
</dbReference>
<proteinExistence type="predicted"/>
<name>A0A2P5YZG6_9XANT</name>
<dbReference type="RefSeq" id="WP_010341446.1">
    <property type="nucleotide sequence ID" value="NZ_CP132343.1"/>
</dbReference>
<comment type="caution">
    <text evidence="1">The sequence shown here is derived from an EMBL/GenBank/DDBJ whole genome shotgun (WGS) entry which is preliminary data.</text>
</comment>